<dbReference type="InterPro" id="IPR022190">
    <property type="entry name" value="DUF3716"/>
</dbReference>
<proteinExistence type="predicted"/>
<dbReference type="Pfam" id="PF12511">
    <property type="entry name" value="DUF3716"/>
    <property type="match status" value="1"/>
</dbReference>
<evidence type="ECO:0000256" key="1">
    <source>
        <dbReference type="SAM" id="MobiDB-lite"/>
    </source>
</evidence>
<keyword evidence="3" id="KW-1185">Reference proteome</keyword>
<dbReference type="Proteomes" id="UP000182658">
    <property type="component" value="Unassembled WGS sequence"/>
</dbReference>
<dbReference type="AlphaFoldDB" id="A0A1J7IZ22"/>
<accession>A0A1J7IZ22</accession>
<name>A0A1J7IZ22_9PEZI</name>
<evidence type="ECO:0000313" key="2">
    <source>
        <dbReference type="EMBL" id="OIW22864.1"/>
    </source>
</evidence>
<evidence type="ECO:0000313" key="3">
    <source>
        <dbReference type="Proteomes" id="UP000182658"/>
    </source>
</evidence>
<organism evidence="2 3">
    <name type="scientific">Coniochaeta ligniaria NRRL 30616</name>
    <dbReference type="NCBI Taxonomy" id="1408157"/>
    <lineage>
        <taxon>Eukaryota</taxon>
        <taxon>Fungi</taxon>
        <taxon>Dikarya</taxon>
        <taxon>Ascomycota</taxon>
        <taxon>Pezizomycotina</taxon>
        <taxon>Sordariomycetes</taxon>
        <taxon>Sordariomycetidae</taxon>
        <taxon>Coniochaetales</taxon>
        <taxon>Coniochaetaceae</taxon>
        <taxon>Coniochaeta</taxon>
    </lineage>
</organism>
<feature type="compositionally biased region" description="Low complexity" evidence="1">
    <location>
        <begin position="213"/>
        <end position="223"/>
    </location>
</feature>
<sequence length="294" mass="31711">MPSRPHGTHQAHIAPASIHPALLQSSPDLVSSSALHHQDTTTTSPRQTGHSLAVTTSSIPAQHPPAAALQNLFDWCKAMGHISPDIALPPKTQVRCRNSLGPFLRLRPIRHPTLSPNTSIKWHPDKRPSSYVNWYSLFCQATGVPPPRPCEKCATGKGLWSECIVPSTAQTDRKVWGACASCMYNAQGATCSFYRRVGRATVQAALGAPAVPGPAPSASLPPAITGQVAEGHRPTSTGTGDRGDTLDEMNQLFEELAEAEREMEEAVAHRANIESRLLVCEGWLDSQTTRWAAQ</sequence>
<dbReference type="InParanoid" id="A0A1J7IZ22"/>
<feature type="region of interest" description="Disordered" evidence="1">
    <location>
        <begin position="213"/>
        <end position="245"/>
    </location>
</feature>
<protein>
    <submittedName>
        <fullName evidence="2">Uncharacterized protein</fullName>
    </submittedName>
</protein>
<feature type="region of interest" description="Disordered" evidence="1">
    <location>
        <begin position="29"/>
        <end position="50"/>
    </location>
</feature>
<dbReference type="OrthoDB" id="5269432at2759"/>
<dbReference type="EMBL" id="KV875110">
    <property type="protein sequence ID" value="OIW22864.1"/>
    <property type="molecule type" value="Genomic_DNA"/>
</dbReference>
<gene>
    <name evidence="2" type="ORF">CONLIGDRAFT_638092</name>
</gene>
<reference evidence="2 3" key="1">
    <citation type="submission" date="2016-10" db="EMBL/GenBank/DDBJ databases">
        <title>Draft genome sequence of Coniochaeta ligniaria NRRL30616, a lignocellulolytic fungus for bioabatement of inhibitors in plant biomass hydrolysates.</title>
        <authorList>
            <consortium name="DOE Joint Genome Institute"/>
            <person name="Jimenez D.J."/>
            <person name="Hector R.E."/>
            <person name="Riley R."/>
            <person name="Sun H."/>
            <person name="Grigoriev I.V."/>
            <person name="Van Elsas J.D."/>
            <person name="Nichols N.N."/>
        </authorList>
    </citation>
    <scope>NUCLEOTIDE SEQUENCE [LARGE SCALE GENOMIC DNA]</scope>
    <source>
        <strain evidence="2 3">NRRL 30616</strain>
    </source>
</reference>